<reference evidence="1 2" key="1">
    <citation type="journal article" date="2020" name="Viruses">
        <title>Diversity and Host Interactions Among Virulent and Temperate Baltic Sea Flavobacterium Phages.</title>
        <authorList>
            <person name="Nilsson E."/>
            <person name="Bayfield O.W."/>
            <person name="Lundin D."/>
            <person name="Antson A.A."/>
            <person name="Holmfeldt K."/>
        </authorList>
    </citation>
    <scope>NUCLEOTIDE SEQUENCE [LARGE SCALE GENOMIC DNA]</scope>
</reference>
<proteinExistence type="predicted"/>
<organism evidence="1 2">
    <name type="scientific">Flavobacterium phage vB_FspS_laban6-1</name>
    <dbReference type="NCBI Taxonomy" id="2686250"/>
    <lineage>
        <taxon>Viruses</taxon>
        <taxon>Duplodnaviria</taxon>
        <taxon>Heunggongvirae</taxon>
        <taxon>Uroviricota</taxon>
        <taxon>Caudoviricetes</taxon>
        <taxon>Duneviridae</taxon>
        <taxon>Labanvirus</taxon>
        <taxon>Labanvirus laban</taxon>
    </lineage>
</organism>
<name>A0A6B9LJ92_9CAUD</name>
<sequence length="128" mass="14565">MIVYRVYNDNGGYTEFAEEPQGVNFEIIYKTLEEISDANKPIIPDTISVIPFFVQLELMGITEQDIVDKIIELHQLGILSNKEKIEALISVKRATKFERSHPFIGIVAQAFNISESQVDEIFINGNIF</sequence>
<evidence type="ECO:0000313" key="2">
    <source>
        <dbReference type="Proteomes" id="UP000465101"/>
    </source>
</evidence>
<protein>
    <submittedName>
        <fullName evidence="1">Uncharacterized protein</fullName>
    </submittedName>
</protein>
<evidence type="ECO:0000313" key="1">
    <source>
        <dbReference type="EMBL" id="QHB39015.1"/>
    </source>
</evidence>
<keyword evidence="2" id="KW-1185">Reference proteome</keyword>
<dbReference type="EMBL" id="MN812211">
    <property type="protein sequence ID" value="QHB39015.1"/>
    <property type="molecule type" value="Genomic_DNA"/>
</dbReference>
<gene>
    <name evidence="1" type="ORF">laban61_gp044</name>
</gene>
<accession>A0A6B9LJ92</accession>
<dbReference type="Proteomes" id="UP000465101">
    <property type="component" value="Segment"/>
</dbReference>